<sequence length="150" mass="16728">MSDETIASPYDITLHIGAGTNFPYTELNKTDTEHLEAYLQTLVTGERWLEITARKALEIALKGTVPVISHTKLNTGEIKHKGAIDSAHIQGVLLTKDDYHDAQNEMLRNGFIAGPLNSLTKLYGYIPAEYEANLKRAKKIWRKVVDLAGH</sequence>
<dbReference type="Proteomes" id="UP001177295">
    <property type="component" value="Chromosome"/>
</dbReference>
<accession>A0ABY8WVM3</accession>
<keyword evidence="2" id="KW-1185">Reference proteome</keyword>
<gene>
    <name evidence="1" type="ORF">SEML1_0732</name>
</gene>
<reference evidence="1 2" key="1">
    <citation type="journal article" date="2023" name="Cell">
        <title>Genetic manipulation of Patescibacteria provides mechanistic insights into microbial dark matter and the epibiotic lifestyle.</title>
        <authorList>
            <person name="Wang Y."/>
            <person name="Gallagher L.A."/>
            <person name="Andrade P.A."/>
            <person name="Liu A."/>
            <person name="Humphreys I.R."/>
            <person name="Turkarslan S."/>
            <person name="Cutler K.J."/>
            <person name="Arrieta-Ortiz M.L."/>
            <person name="Li Y."/>
            <person name="Radey M.C."/>
            <person name="McLean J.S."/>
            <person name="Cong Q."/>
            <person name="Baker D."/>
            <person name="Baliga N.S."/>
            <person name="Peterson S.B."/>
            <person name="Mougous J.D."/>
        </authorList>
    </citation>
    <scope>NUCLEOTIDE SEQUENCE [LARGE SCALE GENOMIC DNA]</scope>
    <source>
        <strain evidence="1 2">ML1</strain>
    </source>
</reference>
<dbReference type="RefSeq" id="WP_376753863.1">
    <property type="nucleotide sequence ID" value="NZ_CP124550.1"/>
</dbReference>
<organism evidence="1 2">
    <name type="scientific">Candidatus Southlakia epibionticum</name>
    <dbReference type="NCBI Taxonomy" id="3043284"/>
    <lineage>
        <taxon>Bacteria</taxon>
        <taxon>Candidatus Saccharimonadota</taxon>
        <taxon>Candidatus Saccharimonadia</taxon>
        <taxon>Candidatus Saccharimonadales</taxon>
        <taxon>Candidatus Saccharimonadaceae</taxon>
        <taxon>Candidatus Southlakia</taxon>
    </lineage>
</organism>
<dbReference type="PROSITE" id="PS50007">
    <property type="entry name" value="PIPLC_X_DOMAIN"/>
    <property type="match status" value="1"/>
</dbReference>
<dbReference type="EMBL" id="CP124550">
    <property type="protein sequence ID" value="WIO46333.1"/>
    <property type="molecule type" value="Genomic_DNA"/>
</dbReference>
<protein>
    <submittedName>
        <fullName evidence="1">Uncharacterized protein</fullName>
    </submittedName>
</protein>
<name>A0ABY8WVM3_9BACT</name>
<evidence type="ECO:0000313" key="1">
    <source>
        <dbReference type="EMBL" id="WIO46333.1"/>
    </source>
</evidence>
<proteinExistence type="predicted"/>
<evidence type="ECO:0000313" key="2">
    <source>
        <dbReference type="Proteomes" id="UP001177295"/>
    </source>
</evidence>